<evidence type="ECO:0000313" key="3">
    <source>
        <dbReference type="Proteomes" id="UP000649829"/>
    </source>
</evidence>
<dbReference type="EMBL" id="BMLF01000002">
    <property type="protein sequence ID" value="GGM02429.1"/>
    <property type="molecule type" value="Genomic_DNA"/>
</dbReference>
<reference evidence="2" key="1">
    <citation type="journal article" date="2014" name="Int. J. Syst. Evol. Microbiol.">
        <title>Complete genome sequence of Corynebacterium casei LMG S-19264T (=DSM 44701T), isolated from a smear-ripened cheese.</title>
        <authorList>
            <consortium name="US DOE Joint Genome Institute (JGI-PGF)"/>
            <person name="Walter F."/>
            <person name="Albersmeier A."/>
            <person name="Kalinowski J."/>
            <person name="Ruckert C."/>
        </authorList>
    </citation>
    <scope>NUCLEOTIDE SEQUENCE</scope>
    <source>
        <strain evidence="2">CGMCC 1.6293</strain>
    </source>
</reference>
<keyword evidence="3" id="KW-1185">Reference proteome</keyword>
<evidence type="ECO:0000256" key="1">
    <source>
        <dbReference type="SAM" id="Phobius"/>
    </source>
</evidence>
<dbReference type="Proteomes" id="UP000649829">
    <property type="component" value="Unassembled WGS sequence"/>
</dbReference>
<name>A0A917SX64_9RHOB</name>
<keyword evidence="1" id="KW-0812">Transmembrane</keyword>
<keyword evidence="1" id="KW-1133">Transmembrane helix</keyword>
<organism evidence="2 3">
    <name type="scientific">Pseudooceanicola nanhaiensis</name>
    <dbReference type="NCBI Taxonomy" id="375761"/>
    <lineage>
        <taxon>Bacteria</taxon>
        <taxon>Pseudomonadati</taxon>
        <taxon>Pseudomonadota</taxon>
        <taxon>Alphaproteobacteria</taxon>
        <taxon>Rhodobacterales</taxon>
        <taxon>Paracoccaceae</taxon>
        <taxon>Pseudooceanicola</taxon>
    </lineage>
</organism>
<comment type="caution">
    <text evidence="2">The sequence shown here is derived from an EMBL/GenBank/DDBJ whole genome shotgun (WGS) entry which is preliminary data.</text>
</comment>
<sequence>MRKLAAFLRGEDGAVTVDWVVLTALVVALTVLVANLMTTATTSLTDGTAAHMGAMIE</sequence>
<evidence type="ECO:0000313" key="2">
    <source>
        <dbReference type="EMBL" id="GGM02429.1"/>
    </source>
</evidence>
<dbReference type="AlphaFoldDB" id="A0A917SX64"/>
<evidence type="ECO:0008006" key="4">
    <source>
        <dbReference type="Google" id="ProtNLM"/>
    </source>
</evidence>
<feature type="transmembrane region" description="Helical" evidence="1">
    <location>
        <begin position="20"/>
        <end position="38"/>
    </location>
</feature>
<dbReference type="RefSeq" id="WP_169739200.1">
    <property type="nucleotide sequence ID" value="NZ_BMLF01000002.1"/>
</dbReference>
<proteinExistence type="predicted"/>
<accession>A0A917SX64</accession>
<protein>
    <recommendedName>
        <fullName evidence="4">Pilus assembly protein</fullName>
    </recommendedName>
</protein>
<gene>
    <name evidence="2" type="ORF">GCM10011534_25330</name>
</gene>
<reference evidence="2" key="2">
    <citation type="submission" date="2020-09" db="EMBL/GenBank/DDBJ databases">
        <authorList>
            <person name="Sun Q."/>
            <person name="Zhou Y."/>
        </authorList>
    </citation>
    <scope>NUCLEOTIDE SEQUENCE</scope>
    <source>
        <strain evidence="2">CGMCC 1.6293</strain>
    </source>
</reference>
<keyword evidence="1" id="KW-0472">Membrane</keyword>